<feature type="transmembrane region" description="Helical" evidence="6">
    <location>
        <begin position="396"/>
        <end position="414"/>
    </location>
</feature>
<dbReference type="Proteomes" id="UP001172673">
    <property type="component" value="Unassembled WGS sequence"/>
</dbReference>
<dbReference type="EMBL" id="JAPDRK010000016">
    <property type="protein sequence ID" value="KAJ9605518.1"/>
    <property type="molecule type" value="Genomic_DNA"/>
</dbReference>
<dbReference type="PROSITE" id="PS50850">
    <property type="entry name" value="MFS"/>
    <property type="match status" value="1"/>
</dbReference>
<reference evidence="8" key="1">
    <citation type="submission" date="2022-10" db="EMBL/GenBank/DDBJ databases">
        <title>Culturing micro-colonial fungi from biological soil crusts in the Mojave desert and describing Neophaeococcomyces mojavensis, and introducing the new genera and species Taxawa tesnikishii.</title>
        <authorList>
            <person name="Kurbessoian T."/>
            <person name="Stajich J.E."/>
        </authorList>
    </citation>
    <scope>NUCLEOTIDE SEQUENCE</scope>
    <source>
        <strain evidence="8">TK_41</strain>
    </source>
</reference>
<dbReference type="InterPro" id="IPR011701">
    <property type="entry name" value="MFS"/>
</dbReference>
<dbReference type="SUPFAM" id="SSF103473">
    <property type="entry name" value="MFS general substrate transporter"/>
    <property type="match status" value="1"/>
</dbReference>
<dbReference type="InterPro" id="IPR036259">
    <property type="entry name" value="MFS_trans_sf"/>
</dbReference>
<evidence type="ECO:0000256" key="6">
    <source>
        <dbReference type="SAM" id="Phobius"/>
    </source>
</evidence>
<feature type="region of interest" description="Disordered" evidence="5">
    <location>
        <begin position="515"/>
        <end position="549"/>
    </location>
</feature>
<feature type="transmembrane region" description="Helical" evidence="6">
    <location>
        <begin position="331"/>
        <end position="355"/>
    </location>
</feature>
<dbReference type="GO" id="GO:0000329">
    <property type="term" value="C:fungal-type vacuole membrane"/>
    <property type="evidence" value="ECO:0007669"/>
    <property type="project" value="TreeGrafter"/>
</dbReference>
<keyword evidence="3 6" id="KW-1133">Transmembrane helix</keyword>
<dbReference type="InterPro" id="IPR020846">
    <property type="entry name" value="MFS_dom"/>
</dbReference>
<dbReference type="AlphaFoldDB" id="A0AA38X2H3"/>
<evidence type="ECO:0000313" key="9">
    <source>
        <dbReference type="Proteomes" id="UP001172673"/>
    </source>
</evidence>
<comment type="subcellular location">
    <subcellularLocation>
        <location evidence="1">Membrane</location>
        <topology evidence="1">Multi-pass membrane protein</topology>
    </subcellularLocation>
</comment>
<feature type="domain" description="Major facilitator superfamily (MFS) profile" evidence="7">
    <location>
        <begin position="66"/>
        <end position="549"/>
    </location>
</feature>
<organism evidence="8 9">
    <name type="scientific">Cladophialophora chaetospira</name>
    <dbReference type="NCBI Taxonomy" id="386627"/>
    <lineage>
        <taxon>Eukaryota</taxon>
        <taxon>Fungi</taxon>
        <taxon>Dikarya</taxon>
        <taxon>Ascomycota</taxon>
        <taxon>Pezizomycotina</taxon>
        <taxon>Eurotiomycetes</taxon>
        <taxon>Chaetothyriomycetidae</taxon>
        <taxon>Chaetothyriales</taxon>
        <taxon>Herpotrichiellaceae</taxon>
        <taxon>Cladophialophora</taxon>
    </lineage>
</organism>
<sequence length="549" mass="59573">MGDSAVDERSSLLRNDQGTLEDIEQRRQTYNNSLRRISSANLPPYHEDLPHDDDEPTASAATIWTIVPVSLLGVFVANLDGSLIIASSQQIASEFNALSSASWLVTSFVLALCASQPLYGKLSDIFGRRSNLTASYIFFAAGCFLCGIGQEYWQVIVGRAISGVGGAGMTALVSIIIADVVPVRKVASWRSYVNIAATTGRALGGPLGGVLCDTLGWRWCFYGQVPPTIIGLLLILWKLPNKTVKTAKPNDETTFKQKLARVDFGGALVLAIAIVSLLLAFQFVNEDVPIAFSIIPGVTFLVGTVLFYFIESRWVKEPIMHIELFTTRATLTAYLLAGLQMSAQFSLFYSVPIYFQIISGSNVGQAGLRLVPAVVGNATAGLIGGYTISKTGRYKLFTLLGNAGGCLGYLLVLIRWRGEIHPAETLYIFLGGFASGTNQSTTFIHLAANLDQSKMAVAGTTLYLIQNLFLLIGIQTSTALVHARLRIGLACGLEGVKHKKKARLQVSLLRRFRADHEPRSSNRPSRASSPYGLYRRGSEKSSFEHTSMG</sequence>
<keyword evidence="4 6" id="KW-0472">Membrane</keyword>
<feature type="compositionally biased region" description="Low complexity" evidence="5">
    <location>
        <begin position="521"/>
        <end position="530"/>
    </location>
</feature>
<evidence type="ECO:0000256" key="1">
    <source>
        <dbReference type="ARBA" id="ARBA00004141"/>
    </source>
</evidence>
<evidence type="ECO:0000259" key="7">
    <source>
        <dbReference type="PROSITE" id="PS50850"/>
    </source>
</evidence>
<dbReference type="Pfam" id="PF07690">
    <property type="entry name" value="MFS_1"/>
    <property type="match status" value="1"/>
</dbReference>
<dbReference type="PANTHER" id="PTHR23501:SF33">
    <property type="entry name" value="MAJOR FACILITATOR SUPERFAMILY (MFS) PROFILE DOMAIN-CONTAINING PROTEIN"/>
    <property type="match status" value="1"/>
</dbReference>
<feature type="transmembrane region" description="Helical" evidence="6">
    <location>
        <begin position="260"/>
        <end position="284"/>
    </location>
</feature>
<dbReference type="Gene3D" id="1.20.1250.20">
    <property type="entry name" value="MFS general substrate transporter like domains"/>
    <property type="match status" value="1"/>
</dbReference>
<dbReference type="GO" id="GO:0015174">
    <property type="term" value="F:basic amino acid transmembrane transporter activity"/>
    <property type="evidence" value="ECO:0007669"/>
    <property type="project" value="TreeGrafter"/>
</dbReference>
<feature type="transmembrane region" description="Helical" evidence="6">
    <location>
        <begin position="221"/>
        <end position="239"/>
    </location>
</feature>
<evidence type="ECO:0000256" key="2">
    <source>
        <dbReference type="ARBA" id="ARBA00022692"/>
    </source>
</evidence>
<keyword evidence="2 6" id="KW-0812">Transmembrane</keyword>
<protein>
    <recommendedName>
        <fullName evidence="7">Major facilitator superfamily (MFS) profile domain-containing protein</fullName>
    </recommendedName>
</protein>
<dbReference type="PANTHER" id="PTHR23501">
    <property type="entry name" value="MAJOR FACILITATOR SUPERFAMILY"/>
    <property type="match status" value="1"/>
</dbReference>
<evidence type="ECO:0000313" key="8">
    <source>
        <dbReference type="EMBL" id="KAJ9605518.1"/>
    </source>
</evidence>
<feature type="transmembrane region" description="Helical" evidence="6">
    <location>
        <begin position="367"/>
        <end position="389"/>
    </location>
</feature>
<proteinExistence type="predicted"/>
<feature type="transmembrane region" description="Helical" evidence="6">
    <location>
        <begin position="131"/>
        <end position="148"/>
    </location>
</feature>
<comment type="caution">
    <text evidence="8">The sequence shown here is derived from an EMBL/GenBank/DDBJ whole genome shotgun (WGS) entry which is preliminary data.</text>
</comment>
<accession>A0AA38X2H3</accession>
<feature type="compositionally biased region" description="Basic and acidic residues" evidence="5">
    <location>
        <begin position="1"/>
        <end position="11"/>
    </location>
</feature>
<evidence type="ECO:0000256" key="5">
    <source>
        <dbReference type="SAM" id="MobiDB-lite"/>
    </source>
</evidence>
<keyword evidence="9" id="KW-1185">Reference proteome</keyword>
<feature type="region of interest" description="Disordered" evidence="5">
    <location>
        <begin position="1"/>
        <end position="25"/>
    </location>
</feature>
<evidence type="ECO:0000256" key="4">
    <source>
        <dbReference type="ARBA" id="ARBA00023136"/>
    </source>
</evidence>
<feature type="transmembrane region" description="Helical" evidence="6">
    <location>
        <begin position="455"/>
        <end position="474"/>
    </location>
</feature>
<feature type="transmembrane region" description="Helical" evidence="6">
    <location>
        <begin position="290"/>
        <end position="310"/>
    </location>
</feature>
<name>A0AA38X2H3_9EURO</name>
<feature type="transmembrane region" description="Helical" evidence="6">
    <location>
        <begin position="97"/>
        <end position="119"/>
    </location>
</feature>
<feature type="transmembrane region" description="Helical" evidence="6">
    <location>
        <begin position="160"/>
        <end position="181"/>
    </location>
</feature>
<feature type="transmembrane region" description="Helical" evidence="6">
    <location>
        <begin position="426"/>
        <end position="448"/>
    </location>
</feature>
<gene>
    <name evidence="8" type="ORF">H2200_010175</name>
</gene>
<feature type="transmembrane region" description="Helical" evidence="6">
    <location>
        <begin position="63"/>
        <end position="85"/>
    </location>
</feature>
<evidence type="ECO:0000256" key="3">
    <source>
        <dbReference type="ARBA" id="ARBA00022989"/>
    </source>
</evidence>